<reference evidence="3 4" key="1">
    <citation type="journal article" date="2007" name="Science">
        <title>The Chlamydomonas genome reveals the evolution of key animal and plant functions.</title>
        <authorList>
            <person name="Merchant S.S."/>
            <person name="Prochnik S.E."/>
            <person name="Vallon O."/>
            <person name="Harris E.H."/>
            <person name="Karpowicz S.J."/>
            <person name="Witman G.B."/>
            <person name="Terry A."/>
            <person name="Salamov A."/>
            <person name="Fritz-Laylin L.K."/>
            <person name="Marechal-Drouard L."/>
            <person name="Marshall W.F."/>
            <person name="Qu L.H."/>
            <person name="Nelson D.R."/>
            <person name="Sanderfoot A.A."/>
            <person name="Spalding M.H."/>
            <person name="Kapitonov V.V."/>
            <person name="Ren Q."/>
            <person name="Ferris P."/>
            <person name="Lindquist E."/>
            <person name="Shapiro H."/>
            <person name="Lucas S.M."/>
            <person name="Grimwood J."/>
            <person name="Schmutz J."/>
            <person name="Cardol P."/>
            <person name="Cerutti H."/>
            <person name="Chanfreau G."/>
            <person name="Chen C.L."/>
            <person name="Cognat V."/>
            <person name="Croft M.T."/>
            <person name="Dent R."/>
            <person name="Dutcher S."/>
            <person name="Fernandez E."/>
            <person name="Fukuzawa H."/>
            <person name="Gonzalez-Ballester D."/>
            <person name="Gonzalez-Halphen D."/>
            <person name="Hallmann A."/>
            <person name="Hanikenne M."/>
            <person name="Hippler M."/>
            <person name="Inwood W."/>
            <person name="Jabbari K."/>
            <person name="Kalanon M."/>
            <person name="Kuras R."/>
            <person name="Lefebvre P.A."/>
            <person name="Lemaire S.D."/>
            <person name="Lobanov A.V."/>
            <person name="Lohr M."/>
            <person name="Manuell A."/>
            <person name="Meier I."/>
            <person name="Mets L."/>
            <person name="Mittag M."/>
            <person name="Mittelmeier T."/>
            <person name="Moroney J.V."/>
            <person name="Moseley J."/>
            <person name="Napoli C."/>
            <person name="Nedelcu A.M."/>
            <person name="Niyogi K."/>
            <person name="Novoselov S.V."/>
            <person name="Paulsen I.T."/>
            <person name="Pazour G."/>
            <person name="Purton S."/>
            <person name="Ral J.P."/>
            <person name="Riano-Pachon D.M."/>
            <person name="Riekhof W."/>
            <person name="Rymarquis L."/>
            <person name="Schroda M."/>
            <person name="Stern D."/>
            <person name="Umen J."/>
            <person name="Willows R."/>
            <person name="Wilson N."/>
            <person name="Zimmer S.L."/>
            <person name="Allmer J."/>
            <person name="Balk J."/>
            <person name="Bisova K."/>
            <person name="Chen C.J."/>
            <person name="Elias M."/>
            <person name="Gendler K."/>
            <person name="Hauser C."/>
            <person name="Lamb M.R."/>
            <person name="Ledford H."/>
            <person name="Long J.C."/>
            <person name="Minagawa J."/>
            <person name="Page M.D."/>
            <person name="Pan J."/>
            <person name="Pootakham W."/>
            <person name="Roje S."/>
            <person name="Rose A."/>
            <person name="Stahlberg E."/>
            <person name="Terauchi A.M."/>
            <person name="Yang P."/>
            <person name="Ball S."/>
            <person name="Bowler C."/>
            <person name="Dieckmann C.L."/>
            <person name="Gladyshev V.N."/>
            <person name="Green P."/>
            <person name="Jorgensen R."/>
            <person name="Mayfield S."/>
            <person name="Mueller-Roeber B."/>
            <person name="Rajamani S."/>
            <person name="Sayre R.T."/>
            <person name="Brokstein P."/>
            <person name="Dubchak I."/>
            <person name="Goodstein D."/>
            <person name="Hornick L."/>
            <person name="Huang Y.W."/>
            <person name="Jhaveri J."/>
            <person name="Luo Y."/>
            <person name="Martinez D."/>
            <person name="Ngau W.C."/>
            <person name="Otillar B."/>
            <person name="Poliakov A."/>
            <person name="Porter A."/>
            <person name="Szajkowski L."/>
            <person name="Werner G."/>
            <person name="Zhou K."/>
            <person name="Grigoriev I.V."/>
            <person name="Rokhsar D.S."/>
            <person name="Grossman A.R."/>
        </authorList>
    </citation>
    <scope>NUCLEOTIDE SEQUENCE [LARGE SCALE GENOMIC DNA]</scope>
    <source>
        <strain evidence="4">CC-503</strain>
    </source>
</reference>
<dbReference type="PANTHER" id="PTHR31595">
    <property type="entry name" value="LONG-CHAIN-ALCOHOL O-FATTY-ACYLTRANSFERASE 3-RELATED"/>
    <property type="match status" value="1"/>
</dbReference>
<dbReference type="InterPro" id="IPR044851">
    <property type="entry name" value="Wax_synthase"/>
</dbReference>
<dbReference type="EMBL" id="CM008967">
    <property type="protein sequence ID" value="PNW83150.1"/>
    <property type="molecule type" value="Genomic_DNA"/>
</dbReference>
<dbReference type="GO" id="GO:0006629">
    <property type="term" value="P:lipid metabolic process"/>
    <property type="evidence" value="ECO:0007669"/>
    <property type="project" value="InterPro"/>
</dbReference>
<keyword evidence="4" id="KW-1185">Reference proteome</keyword>
<feature type="transmembrane region" description="Helical" evidence="2">
    <location>
        <begin position="453"/>
        <end position="474"/>
    </location>
</feature>
<dbReference type="OrthoDB" id="1077582at2759"/>
<dbReference type="GeneID" id="5716837"/>
<keyword evidence="2" id="KW-1133">Transmembrane helix</keyword>
<dbReference type="AlphaFoldDB" id="A0A2K3DRK0"/>
<dbReference type="GO" id="GO:0008374">
    <property type="term" value="F:O-acyltransferase activity"/>
    <property type="evidence" value="ECO:0007669"/>
    <property type="project" value="InterPro"/>
</dbReference>
<sequence length="601" mass="60980">MSAFKAIALAQGRGCLAKPDLDLWTFLGVMLLPVIPLPSAPERSKHAAIALRKVRAGLTKLTCFAGLVASTLWAIHRVERLAAAPTASPRAVLVARWLMLACHCGGGAALLLEVDGCGDLVDAAALAGWGVAAEPHFDRVWLSSSFTDLWARRWNLTVSSVLKAAFYEPAMEGRFFADGPSGTTSVSSASRAAAATPADSSSATPFQTPATPLAAAVAAAPATADARPSHAEVAAWAAAAGADTPTAELNSDEPIPTIALTAADATAGATDSTAMTSPTSSHRSRSDAACSLDPSSSGSRTLLQSEWSAGRSSAAAATSPHLPSGDSCSGDSFQRDPVQSCAGLLATTAGAEAAEVGCGDQVKAEAAAEGVPAAEKEEDGETGPAGGVSPNGLRRRRVNSQRPAADPAADSTQAAPAPTPARAPAPAAPPSVAHSCVSSSRGGGGGDVRLRRFLSGLLTFFASGVWHELVAFTMTGRTTGGSWLLLFTLQAVILMVESELRKATRRAGVRVPLWAARVMTQLLFMSMLSVLWYPPMRTTGMVDALMAQGDRAVAAAAAAAARLEAVLLPAVAAVVPAAAGGGGAGVAQGVRAWLLSAVTAS</sequence>
<feature type="compositionally biased region" description="Low complexity" evidence="1">
    <location>
        <begin position="266"/>
        <end position="276"/>
    </location>
</feature>
<protein>
    <recommendedName>
        <fullName evidence="5">Wax synthase domain-containing protein</fullName>
    </recommendedName>
</protein>
<evidence type="ECO:0000313" key="3">
    <source>
        <dbReference type="EMBL" id="PNW83150.1"/>
    </source>
</evidence>
<dbReference type="Gramene" id="PNW83150">
    <property type="protein sequence ID" value="PNW83150"/>
    <property type="gene ID" value="CHLRE_06g308700v5"/>
</dbReference>
<evidence type="ECO:0008006" key="5">
    <source>
        <dbReference type="Google" id="ProtNLM"/>
    </source>
</evidence>
<dbReference type="RefSeq" id="XP_001691215.2">
    <property type="nucleotide sequence ID" value="XM_001691163.2"/>
</dbReference>
<feature type="compositionally biased region" description="Pro residues" evidence="1">
    <location>
        <begin position="417"/>
        <end position="429"/>
    </location>
</feature>
<feature type="compositionally biased region" description="Low complexity" evidence="1">
    <location>
        <begin position="403"/>
        <end position="416"/>
    </location>
</feature>
<dbReference type="PANTHER" id="PTHR31595:SF57">
    <property type="entry name" value="OS04G0481900 PROTEIN"/>
    <property type="match status" value="1"/>
</dbReference>
<gene>
    <name evidence="3" type="ORF">CHLRE_06g308700v5</name>
</gene>
<name>A0A2K3DRK0_CHLRE</name>
<evidence type="ECO:0000256" key="2">
    <source>
        <dbReference type="SAM" id="Phobius"/>
    </source>
</evidence>
<feature type="transmembrane region" description="Helical" evidence="2">
    <location>
        <begin position="512"/>
        <end position="533"/>
    </location>
</feature>
<feature type="region of interest" description="Disordered" evidence="1">
    <location>
        <begin position="369"/>
        <end position="444"/>
    </location>
</feature>
<dbReference type="InParanoid" id="A0A2K3DRK0"/>
<dbReference type="PaxDb" id="3055-EDP04948"/>
<keyword evidence="2" id="KW-0812">Transmembrane</keyword>
<organism evidence="3 4">
    <name type="scientific">Chlamydomonas reinhardtii</name>
    <name type="common">Chlamydomonas smithii</name>
    <dbReference type="NCBI Taxonomy" id="3055"/>
    <lineage>
        <taxon>Eukaryota</taxon>
        <taxon>Viridiplantae</taxon>
        <taxon>Chlorophyta</taxon>
        <taxon>core chlorophytes</taxon>
        <taxon>Chlorophyceae</taxon>
        <taxon>CS clade</taxon>
        <taxon>Chlamydomonadales</taxon>
        <taxon>Chlamydomonadaceae</taxon>
        <taxon>Chlamydomonas</taxon>
    </lineage>
</organism>
<evidence type="ECO:0000313" key="4">
    <source>
        <dbReference type="Proteomes" id="UP000006906"/>
    </source>
</evidence>
<dbReference type="ExpressionAtlas" id="A0A2K3DRK0">
    <property type="expression patterns" value="baseline and differential"/>
</dbReference>
<feature type="compositionally biased region" description="Low complexity" evidence="1">
    <location>
        <begin position="305"/>
        <end position="319"/>
    </location>
</feature>
<dbReference type="KEGG" id="cre:CHLRE_06g308700v5"/>
<feature type="compositionally biased region" description="Polar residues" evidence="1">
    <location>
        <begin position="293"/>
        <end position="304"/>
    </location>
</feature>
<dbReference type="Proteomes" id="UP000006906">
    <property type="component" value="Chromosome 6"/>
</dbReference>
<keyword evidence="2" id="KW-0472">Membrane</keyword>
<accession>A0A2K3DRK0</accession>
<proteinExistence type="predicted"/>
<feature type="compositionally biased region" description="Low complexity" evidence="1">
    <location>
        <begin position="430"/>
        <end position="440"/>
    </location>
</feature>
<feature type="transmembrane region" description="Helical" evidence="2">
    <location>
        <begin position="480"/>
        <end position="500"/>
    </location>
</feature>
<evidence type="ECO:0000256" key="1">
    <source>
        <dbReference type="SAM" id="MobiDB-lite"/>
    </source>
</evidence>
<feature type="region of interest" description="Disordered" evidence="1">
    <location>
        <begin position="266"/>
        <end position="331"/>
    </location>
</feature>